<reference evidence="3" key="1">
    <citation type="submission" date="2025-08" db="UniProtKB">
        <authorList>
            <consortium name="Ensembl"/>
        </authorList>
    </citation>
    <scope>IDENTIFICATION</scope>
</reference>
<dbReference type="PANTHER" id="PTHR15715:SF26">
    <property type="entry name" value="COILED-COIL DOMAIN-CONTAINING PROTEIN 136"/>
    <property type="match status" value="1"/>
</dbReference>
<feature type="region of interest" description="Disordered" evidence="2">
    <location>
        <begin position="1"/>
        <end position="25"/>
    </location>
</feature>
<dbReference type="OMA" id="MTQSENC"/>
<keyword evidence="1" id="KW-0175">Coiled coil</keyword>
<protein>
    <submittedName>
        <fullName evidence="3">Coiled-coil domain containing 136a</fullName>
    </submittedName>
</protein>
<sequence>MSTDKECSVLNDADEEKEVKDEKTAVKEELSEEQELEELRAQVLQLLLELEEARDTAQKHEESFLELQGMWKDSCTLREGSRRAVLTSSGAADAFILTDHSWIFSSLLEEERLASAHQAEAFTRQIQCLQAQLRSVQEEMDSLEEEKESELLEAQEELRAAQEEVLLLQQASEDSAAERENDIASLQEELCRLRAVISHLENTGQEYELEIVTLRAEIEMKSLSRLQQRKEGDVGLLMDECNSLKEQCHALQDENTRLNHRLQMLQKRNSGSSCVTLKEEQDETEEAKHTQCGTDTETGSSYMSSSCRLVDAGIQKNISFDGKPVTPTGWTGGFSEILSLRDQLKQTEEKATHVQRECDGLKNELQNLREVYESSQKERAELELELLRSREELERAADVKEE</sequence>
<keyword evidence="4" id="KW-1185">Reference proteome</keyword>
<accession>A0A9J7Z4D3</accession>
<dbReference type="GeneTree" id="ENSGT00940000159122"/>
<feature type="coiled-coil region" evidence="1">
    <location>
        <begin position="119"/>
        <end position="268"/>
    </location>
</feature>
<dbReference type="Ensembl" id="ENSCCRT00000108654.1">
    <property type="protein sequence ID" value="ENSCCRP00000126046.1"/>
    <property type="gene ID" value="ENSCCRG00000062641.1"/>
</dbReference>
<name>A0A9J7Z4D3_CYPCA</name>
<dbReference type="GO" id="GO:0001675">
    <property type="term" value="P:acrosome assembly"/>
    <property type="evidence" value="ECO:0007669"/>
    <property type="project" value="TreeGrafter"/>
</dbReference>
<evidence type="ECO:0000256" key="1">
    <source>
        <dbReference type="SAM" id="Coils"/>
    </source>
</evidence>
<dbReference type="Proteomes" id="UP001108240">
    <property type="component" value="Unplaced"/>
</dbReference>
<dbReference type="GO" id="GO:0002080">
    <property type="term" value="C:acrosomal membrane"/>
    <property type="evidence" value="ECO:0007669"/>
    <property type="project" value="TreeGrafter"/>
</dbReference>
<evidence type="ECO:0000313" key="3">
    <source>
        <dbReference type="Ensembl" id="ENSCCRP00000126046.1"/>
    </source>
</evidence>
<proteinExistence type="predicted"/>
<dbReference type="AlphaFoldDB" id="A0A9J7Z4D3"/>
<dbReference type="PANTHER" id="PTHR15715">
    <property type="entry name" value="CENTROSOMAL PROTEIN OF 170 KDA"/>
    <property type="match status" value="1"/>
</dbReference>
<evidence type="ECO:0000256" key="2">
    <source>
        <dbReference type="SAM" id="MobiDB-lite"/>
    </source>
</evidence>
<dbReference type="GO" id="GO:0007338">
    <property type="term" value="P:single fertilization"/>
    <property type="evidence" value="ECO:0007669"/>
    <property type="project" value="TreeGrafter"/>
</dbReference>
<feature type="coiled-coil region" evidence="1">
    <location>
        <begin position="337"/>
        <end position="399"/>
    </location>
</feature>
<dbReference type="InterPro" id="IPR051176">
    <property type="entry name" value="Cent_Immune-Sig_Mod"/>
</dbReference>
<reference evidence="3" key="2">
    <citation type="submission" date="2025-09" db="UniProtKB">
        <authorList>
            <consortium name="Ensembl"/>
        </authorList>
    </citation>
    <scope>IDENTIFICATION</scope>
</reference>
<evidence type="ECO:0000313" key="4">
    <source>
        <dbReference type="Proteomes" id="UP001108240"/>
    </source>
</evidence>
<organism evidence="3 4">
    <name type="scientific">Cyprinus carpio carpio</name>
    <dbReference type="NCBI Taxonomy" id="630221"/>
    <lineage>
        <taxon>Eukaryota</taxon>
        <taxon>Metazoa</taxon>
        <taxon>Chordata</taxon>
        <taxon>Craniata</taxon>
        <taxon>Vertebrata</taxon>
        <taxon>Euteleostomi</taxon>
        <taxon>Actinopterygii</taxon>
        <taxon>Neopterygii</taxon>
        <taxon>Teleostei</taxon>
        <taxon>Ostariophysi</taxon>
        <taxon>Cypriniformes</taxon>
        <taxon>Cyprinidae</taxon>
        <taxon>Cyprininae</taxon>
        <taxon>Cyprinus</taxon>
    </lineage>
</organism>